<evidence type="ECO:0000313" key="2">
    <source>
        <dbReference type="EMBL" id="TLD72610.1"/>
    </source>
</evidence>
<keyword evidence="3" id="KW-1185">Reference proteome</keyword>
<dbReference type="OrthoDB" id="461964at2"/>
<reference evidence="2 3" key="1">
    <citation type="submission" date="2019-05" db="EMBL/GenBank/DDBJ databases">
        <title>Verrucobacter flavum gen. nov., sp. nov. a new member of the family Verrucomicrobiaceae.</title>
        <authorList>
            <person name="Szuroczki S."/>
            <person name="Abbaszade G."/>
            <person name="Szabo A."/>
            <person name="Felfoldi T."/>
            <person name="Schumann P."/>
            <person name="Boka K."/>
            <person name="Keki Z."/>
            <person name="Toumi M."/>
            <person name="Toth E."/>
        </authorList>
    </citation>
    <scope>NUCLEOTIDE SEQUENCE [LARGE SCALE GENOMIC DNA]</scope>
    <source>
        <strain evidence="2 3">MG-N-17</strain>
    </source>
</reference>
<gene>
    <name evidence="2" type="ORF">FEM03_00605</name>
</gene>
<organism evidence="2 3">
    <name type="scientific">Phragmitibacter flavus</name>
    <dbReference type="NCBI Taxonomy" id="2576071"/>
    <lineage>
        <taxon>Bacteria</taxon>
        <taxon>Pseudomonadati</taxon>
        <taxon>Verrucomicrobiota</taxon>
        <taxon>Verrucomicrobiia</taxon>
        <taxon>Verrucomicrobiales</taxon>
        <taxon>Verrucomicrobiaceae</taxon>
        <taxon>Phragmitibacter</taxon>
    </lineage>
</organism>
<dbReference type="EMBL" id="VAUV01000001">
    <property type="protein sequence ID" value="TLD72610.1"/>
    <property type="molecule type" value="Genomic_DNA"/>
</dbReference>
<accession>A0A5R8KK33</accession>
<dbReference type="InterPro" id="IPR007712">
    <property type="entry name" value="RelE/ParE_toxin"/>
</dbReference>
<dbReference type="Gene3D" id="3.30.2310.20">
    <property type="entry name" value="RelE-like"/>
    <property type="match status" value="1"/>
</dbReference>
<dbReference type="AlphaFoldDB" id="A0A5R8KK33"/>
<evidence type="ECO:0000313" key="3">
    <source>
        <dbReference type="Proteomes" id="UP000306196"/>
    </source>
</evidence>
<evidence type="ECO:0000256" key="1">
    <source>
        <dbReference type="ARBA" id="ARBA00022649"/>
    </source>
</evidence>
<dbReference type="Proteomes" id="UP000306196">
    <property type="component" value="Unassembled WGS sequence"/>
</dbReference>
<keyword evidence="1" id="KW-1277">Toxin-antitoxin system</keyword>
<sequence>MPSRPIVGISPEAEQDIREACRWIARDNPKAALQLLHSISLVIEKIPDFPGRHSLSPETKLGFTDETVYQVLHGKSRTKYRVLFTSEKNRITIIRVLHGARKFFGQEFPEDDSDET</sequence>
<name>A0A5R8KK33_9BACT</name>
<proteinExistence type="predicted"/>
<protein>
    <submittedName>
        <fullName evidence="2">Type II toxin-antitoxin system RelE/ParE family toxin</fullName>
    </submittedName>
</protein>
<comment type="caution">
    <text evidence="2">The sequence shown here is derived from an EMBL/GenBank/DDBJ whole genome shotgun (WGS) entry which is preliminary data.</text>
</comment>
<dbReference type="Pfam" id="PF05016">
    <property type="entry name" value="ParE_toxin"/>
    <property type="match status" value="1"/>
</dbReference>
<dbReference type="RefSeq" id="WP_138084233.1">
    <property type="nucleotide sequence ID" value="NZ_VAUV01000001.1"/>
</dbReference>
<dbReference type="InterPro" id="IPR035093">
    <property type="entry name" value="RelE/ParE_toxin_dom_sf"/>
</dbReference>